<dbReference type="SUPFAM" id="SSF57933">
    <property type="entry name" value="TAZ domain"/>
    <property type="match status" value="1"/>
</dbReference>
<dbReference type="Proteomes" id="UP000017836">
    <property type="component" value="Unassembled WGS sequence"/>
</dbReference>
<dbReference type="InterPro" id="IPR035898">
    <property type="entry name" value="TAZ_dom_sf"/>
</dbReference>
<feature type="domain" description="TAZ-type" evidence="4">
    <location>
        <begin position="53"/>
        <end position="133"/>
    </location>
</feature>
<dbReference type="Pfam" id="PF02135">
    <property type="entry name" value="zf-TAZ"/>
    <property type="match status" value="1"/>
</dbReference>
<gene>
    <name evidence="5" type="ORF">AMTR_s03073p00001720</name>
</gene>
<name>U5CKL6_AMBTC</name>
<organism evidence="5 6">
    <name type="scientific">Amborella trichopoda</name>
    <dbReference type="NCBI Taxonomy" id="13333"/>
    <lineage>
        <taxon>Eukaryota</taxon>
        <taxon>Viridiplantae</taxon>
        <taxon>Streptophyta</taxon>
        <taxon>Embryophyta</taxon>
        <taxon>Tracheophyta</taxon>
        <taxon>Spermatophyta</taxon>
        <taxon>Magnoliopsida</taxon>
        <taxon>Amborellales</taxon>
        <taxon>Amborellaceae</taxon>
        <taxon>Amborella</taxon>
    </lineage>
</organism>
<dbReference type="Gramene" id="ERM95799">
    <property type="protein sequence ID" value="ERM95799"/>
    <property type="gene ID" value="AMTR_s03073p00001720"/>
</dbReference>
<sequence length="253" mass="28603">MAKSCESSMLSCRAGRLKLRNAKIHSSHSRCRPVSKDCIGSDQSRPQTQAIENLTNQDWIHIEWSVILHHGSKCSALENQRAYYDCVNVRRIWMHISSCQSVHCHVTLCQPLRKLWGHYCHCSEDASFVCFGTHVITFEQKPSLNQPSNSGKADLIRSRAEAMSSELLGDVQHPLKRMRVEQPESAMPTFINEDCTNEVQYPISEVCVLGKAKTGVQIKEPGFVDVGMFPTFLSCESREQTGKWYGAHFSGER</sequence>
<dbReference type="STRING" id="13333.U5CKL6"/>
<evidence type="ECO:0000256" key="1">
    <source>
        <dbReference type="ARBA" id="ARBA00022723"/>
    </source>
</evidence>
<dbReference type="GO" id="GO:0008270">
    <property type="term" value="F:zinc ion binding"/>
    <property type="evidence" value="ECO:0007669"/>
    <property type="project" value="UniProtKB-KW"/>
</dbReference>
<keyword evidence="6" id="KW-1185">Reference proteome</keyword>
<evidence type="ECO:0000313" key="5">
    <source>
        <dbReference type="EMBL" id="ERM95799.1"/>
    </source>
</evidence>
<dbReference type="SMART" id="SM00551">
    <property type="entry name" value="ZnF_TAZ"/>
    <property type="match status" value="1"/>
</dbReference>
<reference evidence="6" key="1">
    <citation type="journal article" date="2013" name="Science">
        <title>The Amborella genome and the evolution of flowering plants.</title>
        <authorList>
            <consortium name="Amborella Genome Project"/>
        </authorList>
    </citation>
    <scope>NUCLEOTIDE SEQUENCE [LARGE SCALE GENOMIC DNA]</scope>
</reference>
<keyword evidence="1" id="KW-0479">Metal-binding</keyword>
<keyword evidence="2" id="KW-0863">Zinc-finger</keyword>
<evidence type="ECO:0000313" key="6">
    <source>
        <dbReference type="Proteomes" id="UP000017836"/>
    </source>
</evidence>
<accession>U5CKL6</accession>
<evidence type="ECO:0000259" key="4">
    <source>
        <dbReference type="PROSITE" id="PS50134"/>
    </source>
</evidence>
<evidence type="ECO:0000256" key="2">
    <source>
        <dbReference type="ARBA" id="ARBA00022771"/>
    </source>
</evidence>
<dbReference type="Gene3D" id="1.20.1020.10">
    <property type="entry name" value="TAZ domain"/>
    <property type="match status" value="1"/>
</dbReference>
<proteinExistence type="predicted"/>
<dbReference type="HOGENOM" id="CLU_1099804_0_0_1"/>
<dbReference type="AlphaFoldDB" id="U5CKL6"/>
<dbReference type="EMBL" id="KI397390">
    <property type="protein sequence ID" value="ERM95799.1"/>
    <property type="molecule type" value="Genomic_DNA"/>
</dbReference>
<evidence type="ECO:0000256" key="3">
    <source>
        <dbReference type="ARBA" id="ARBA00022833"/>
    </source>
</evidence>
<protein>
    <recommendedName>
        <fullName evidence="4">TAZ-type domain-containing protein</fullName>
    </recommendedName>
</protein>
<keyword evidence="3" id="KW-0862">Zinc</keyword>
<dbReference type="InterPro" id="IPR000197">
    <property type="entry name" value="Znf_TAZ"/>
</dbReference>
<dbReference type="PROSITE" id="PS50134">
    <property type="entry name" value="ZF_TAZ"/>
    <property type="match status" value="1"/>
</dbReference>